<dbReference type="Gene3D" id="1.25.40.10">
    <property type="entry name" value="Tetratricopeptide repeat domain"/>
    <property type="match status" value="1"/>
</dbReference>
<gene>
    <name evidence="2" type="ORF">BJ998_003348</name>
</gene>
<dbReference type="AlphaFoldDB" id="A0A7W9KGR8"/>
<organism evidence="2 3">
    <name type="scientific">Kutzneria kofuensis</name>
    <dbReference type="NCBI Taxonomy" id="103725"/>
    <lineage>
        <taxon>Bacteria</taxon>
        <taxon>Bacillati</taxon>
        <taxon>Actinomycetota</taxon>
        <taxon>Actinomycetes</taxon>
        <taxon>Pseudonocardiales</taxon>
        <taxon>Pseudonocardiaceae</taxon>
        <taxon>Kutzneria</taxon>
    </lineage>
</organism>
<sequence length="876" mass="93938">MPPSSTAAAARPRAVAAVLDRVAKLHAGAHKTALSQQYAEASRLHRRALRLLDRLPADDQEQQRLRVRVLTSLAHTDAEAYGLREGMPSLVQAGKLVSSMPAGTQRMTLEGLIERQRGNLLWRAGRLPEALDVLDKAVVATDKALASGAPVENGLISALTARALVNSAMGNPHSAGDDLRRCLWLGHTYHSPLTLAITTNNLGEMHYRMGDAPTALRYYEEAERLMSRVAPTAVPKVRTDRAQVLLYAGLSEEAANALDEAFGSLREQGGNRDLAEAETLRAAAAVMEGDYATARAFADLARRRYLRQERPAMAWLASLTGLHAAAAAALSGPRKPSKALVRKALELSEGLGEVAQADESAVAKLLAVRLQLRRGEAADAARLLAEVPAPRRFTSIDHRMLRRLARAEVAVAMGDRRTAFSQARVGFTELGRTRDRMGGLELVCGTAVHGRELGVLAVRLVLDGGRSAAVARRLFGWLERTRAQVYRYEPQPSIDDPELADRVSEIRNLTRSMQLAKAEGRRVREMAARHAALQQEVTRLGWQTTVWGRPRPVADLAEVGKRLEDRAMISFAAVDDALVAVVIVDGRPRLVRLGSVTDARQNAKMLHADLDALAPDHLPAALVEVVSASARRRAQFLDDQLLRPLAGIVGDRELVVVPTGPLYPIAWGALPSLRGRPVVVAPSATAWLAASADQQLPGTGRSVLVGGPDLPAAVGEVAQLTRYLPSAQVLDGPRATVEAVLEALDGAQLAHIAAHGMHEPGNALFSRLDLVDGGLFAHETARLQRPPEQVVLAACELALSRIRPGDEALGFAGALLATGVRTVTAAVSRVGDHTAADSMAFYHRRVAEGARPAVALADATAADPLRRPFICLGASN</sequence>
<protein>
    <submittedName>
        <fullName evidence="2">Tetratricopeptide (TPR) repeat protein</fullName>
    </submittedName>
</protein>
<dbReference type="EMBL" id="JACHIR010000001">
    <property type="protein sequence ID" value="MBB5892152.1"/>
    <property type="molecule type" value="Genomic_DNA"/>
</dbReference>
<dbReference type="SUPFAM" id="SSF48452">
    <property type="entry name" value="TPR-like"/>
    <property type="match status" value="1"/>
</dbReference>
<evidence type="ECO:0000313" key="3">
    <source>
        <dbReference type="Proteomes" id="UP000585638"/>
    </source>
</evidence>
<dbReference type="Pfam" id="PF12770">
    <property type="entry name" value="CHAT"/>
    <property type="match status" value="1"/>
</dbReference>
<proteinExistence type="predicted"/>
<dbReference type="InterPro" id="IPR011990">
    <property type="entry name" value="TPR-like_helical_dom_sf"/>
</dbReference>
<accession>A0A7W9KGR8</accession>
<dbReference type="InterPro" id="IPR024983">
    <property type="entry name" value="CHAT_dom"/>
</dbReference>
<feature type="domain" description="CHAT" evidence="1">
    <location>
        <begin position="632"/>
        <end position="859"/>
    </location>
</feature>
<evidence type="ECO:0000259" key="1">
    <source>
        <dbReference type="Pfam" id="PF12770"/>
    </source>
</evidence>
<evidence type="ECO:0000313" key="2">
    <source>
        <dbReference type="EMBL" id="MBB5892152.1"/>
    </source>
</evidence>
<comment type="caution">
    <text evidence="2">The sequence shown here is derived from an EMBL/GenBank/DDBJ whole genome shotgun (WGS) entry which is preliminary data.</text>
</comment>
<reference evidence="2 3" key="1">
    <citation type="submission" date="2020-08" db="EMBL/GenBank/DDBJ databases">
        <title>Sequencing the genomes of 1000 actinobacteria strains.</title>
        <authorList>
            <person name="Klenk H.-P."/>
        </authorList>
    </citation>
    <scope>NUCLEOTIDE SEQUENCE [LARGE SCALE GENOMIC DNA]</scope>
    <source>
        <strain evidence="2 3">DSM 43851</strain>
    </source>
</reference>
<name>A0A7W9KGR8_9PSEU</name>
<dbReference type="RefSeq" id="WP_312890154.1">
    <property type="nucleotide sequence ID" value="NZ_JACHIR010000001.1"/>
</dbReference>
<dbReference type="Proteomes" id="UP000585638">
    <property type="component" value="Unassembled WGS sequence"/>
</dbReference>
<keyword evidence="3" id="KW-1185">Reference proteome</keyword>